<evidence type="ECO:0000313" key="3">
    <source>
        <dbReference type="Proteomes" id="UP000038040"/>
    </source>
</evidence>
<organism evidence="3 5">
    <name type="scientific">Dracunculus medinensis</name>
    <name type="common">Guinea worm</name>
    <dbReference type="NCBI Taxonomy" id="318479"/>
    <lineage>
        <taxon>Eukaryota</taxon>
        <taxon>Metazoa</taxon>
        <taxon>Ecdysozoa</taxon>
        <taxon>Nematoda</taxon>
        <taxon>Chromadorea</taxon>
        <taxon>Rhabditida</taxon>
        <taxon>Spirurina</taxon>
        <taxon>Dracunculoidea</taxon>
        <taxon>Dracunculidae</taxon>
        <taxon>Dracunculus</taxon>
    </lineage>
</organism>
<dbReference type="GO" id="GO:0048487">
    <property type="term" value="F:beta-tubulin binding"/>
    <property type="evidence" value="ECO:0007669"/>
    <property type="project" value="InterPro"/>
</dbReference>
<dbReference type="OrthoDB" id="444379at2759"/>
<gene>
    <name evidence="2" type="ORF">DME_LOCUS9102</name>
</gene>
<dbReference type="AlphaFoldDB" id="A0A158Q4P0"/>
<evidence type="ECO:0000313" key="4">
    <source>
        <dbReference type="Proteomes" id="UP000274756"/>
    </source>
</evidence>
<evidence type="ECO:0000313" key="2">
    <source>
        <dbReference type="EMBL" id="VDN59129.1"/>
    </source>
</evidence>
<sequence length="433" mass="51032">MKEGEARQLEEPRIVDRLNRNSDLKEIEEEIVEIKSRNNGAEKTLEELFDERHQKEKIIEELEKEIDQEKVKHKAILDHMNASFIAEEYRLKQQELSELHQNKYEIDKELANSVLKQQAMILHEQLTEIQLKKTKIIAEIDAEETPEQQREQLMKMIVQITEEIAAIQKQVNTVNEKIKQSSEELREFQTEFENLAGEKNEKYHELKIKEAQIDEFLNSYDDTKSELNERIAKLSENIVNLLELISINCEVTNINLNNATDMSQLDNELASAFDLKNLHVSLQEELISLNELEVKLLGEAEKTEQRICEMMKQIEEIDDPRNLKEEIKQRCQLVVLIFGCYKIVQKMINQEVIIKFQINLSNYQLKNAQKKWQYVEQNNYISREAITAREIETSYQNLKAEASYSRFLHFSRSLSLFIAQNSTSKIYHYFTSD</sequence>
<dbReference type="EMBL" id="UYYG01001176">
    <property type="protein sequence ID" value="VDN59129.1"/>
    <property type="molecule type" value="Genomic_DNA"/>
</dbReference>
<dbReference type="GO" id="GO:0030992">
    <property type="term" value="C:intraciliary transport particle B"/>
    <property type="evidence" value="ECO:0007669"/>
    <property type="project" value="InterPro"/>
</dbReference>
<keyword evidence="4" id="KW-1185">Reference proteome</keyword>
<feature type="coiled-coil region" evidence="1">
    <location>
        <begin position="24"/>
        <end position="79"/>
    </location>
</feature>
<keyword evidence="1" id="KW-0175">Coiled coil</keyword>
<accession>A0A158Q4P0</accession>
<protein>
    <submittedName>
        <fullName evidence="5">Dynactin domain-containing protein</fullName>
    </submittedName>
</protein>
<feature type="coiled-coil region" evidence="1">
    <location>
        <begin position="150"/>
        <end position="244"/>
    </location>
</feature>
<dbReference type="WBParaSite" id="DME_0000530301-mRNA-1">
    <property type="protein sequence ID" value="DME_0000530301-mRNA-1"/>
    <property type="gene ID" value="DME_0000530301"/>
</dbReference>
<dbReference type="PANTHER" id="PTHR31432:SF0">
    <property type="entry name" value="INTRAFLAGELLAR TRANSPORT PROTEIN 74 HOMOLOG"/>
    <property type="match status" value="1"/>
</dbReference>
<dbReference type="PANTHER" id="PTHR31432">
    <property type="entry name" value="INTRAFLAGELLAR TRANSPORT PROTEIN 74 HOMOLOG"/>
    <property type="match status" value="1"/>
</dbReference>
<name>A0A158Q4P0_DRAME</name>
<reference evidence="2 4" key="2">
    <citation type="submission" date="2018-11" db="EMBL/GenBank/DDBJ databases">
        <authorList>
            <consortium name="Pathogen Informatics"/>
        </authorList>
    </citation>
    <scope>NUCLEOTIDE SEQUENCE [LARGE SCALE GENOMIC DNA]</scope>
</reference>
<evidence type="ECO:0000313" key="5">
    <source>
        <dbReference type="WBParaSite" id="DME_0000530301-mRNA-1"/>
    </source>
</evidence>
<dbReference type="Proteomes" id="UP000038040">
    <property type="component" value="Unplaced"/>
</dbReference>
<dbReference type="InterPro" id="IPR029602">
    <property type="entry name" value="IFT74"/>
</dbReference>
<dbReference type="GO" id="GO:0005929">
    <property type="term" value="C:cilium"/>
    <property type="evidence" value="ECO:0007669"/>
    <property type="project" value="TreeGrafter"/>
</dbReference>
<proteinExistence type="predicted"/>
<evidence type="ECO:0000256" key="1">
    <source>
        <dbReference type="SAM" id="Coils"/>
    </source>
</evidence>
<dbReference type="STRING" id="318479.A0A158Q4P0"/>
<dbReference type="Proteomes" id="UP000274756">
    <property type="component" value="Unassembled WGS sequence"/>
</dbReference>
<reference evidence="5" key="1">
    <citation type="submission" date="2016-04" db="UniProtKB">
        <authorList>
            <consortium name="WormBaseParasite"/>
        </authorList>
    </citation>
    <scope>IDENTIFICATION</scope>
</reference>
<dbReference type="GO" id="GO:0035735">
    <property type="term" value="P:intraciliary transport involved in cilium assembly"/>
    <property type="evidence" value="ECO:0007669"/>
    <property type="project" value="TreeGrafter"/>
</dbReference>